<dbReference type="GO" id="GO:0006508">
    <property type="term" value="P:proteolysis"/>
    <property type="evidence" value="ECO:0007669"/>
    <property type="project" value="UniProtKB-KW"/>
</dbReference>
<dbReference type="InterPro" id="IPR008139">
    <property type="entry name" value="SaposinB_dom"/>
</dbReference>
<proteinExistence type="inferred from homology"/>
<feature type="signal peptide" evidence="11">
    <location>
        <begin position="1"/>
        <end position="31"/>
    </location>
</feature>
<dbReference type="PANTHER" id="PTHR47966:SF76">
    <property type="entry name" value="ASPARTIC PROTEINASE A1"/>
    <property type="match status" value="1"/>
</dbReference>
<organism evidence="14 15">
    <name type="scientific">Spirodela intermedia</name>
    <name type="common">Intermediate duckweed</name>
    <dbReference type="NCBI Taxonomy" id="51605"/>
    <lineage>
        <taxon>Eukaryota</taxon>
        <taxon>Viridiplantae</taxon>
        <taxon>Streptophyta</taxon>
        <taxon>Embryophyta</taxon>
        <taxon>Tracheophyta</taxon>
        <taxon>Spermatophyta</taxon>
        <taxon>Magnoliopsida</taxon>
        <taxon>Liliopsida</taxon>
        <taxon>Araceae</taxon>
        <taxon>Lemnoideae</taxon>
        <taxon>Spirodela</taxon>
    </lineage>
</organism>
<keyword evidence="5" id="KW-0865">Zymogen</keyword>
<dbReference type="GO" id="GO:0006629">
    <property type="term" value="P:lipid metabolic process"/>
    <property type="evidence" value="ECO:0007669"/>
    <property type="project" value="InterPro"/>
</dbReference>
<keyword evidence="15" id="KW-1185">Reference proteome</keyword>
<evidence type="ECO:0000256" key="2">
    <source>
        <dbReference type="ARBA" id="ARBA00022670"/>
    </source>
</evidence>
<keyword evidence="2 10" id="KW-0645">Protease</keyword>
<name>A0A7I8L7D6_SPIIN</name>
<dbReference type="SUPFAM" id="SSF50630">
    <property type="entry name" value="Acid proteases"/>
    <property type="match status" value="1"/>
</dbReference>
<keyword evidence="4 10" id="KW-0378">Hydrolase</keyword>
<dbReference type="FunFam" id="2.40.70.10:FF:000044">
    <property type="entry name" value="Lysosomal aspartic protease"/>
    <property type="match status" value="1"/>
</dbReference>
<evidence type="ECO:0000256" key="1">
    <source>
        <dbReference type="ARBA" id="ARBA00007447"/>
    </source>
</evidence>
<reference evidence="14" key="1">
    <citation type="submission" date="2020-02" db="EMBL/GenBank/DDBJ databases">
        <authorList>
            <person name="Scholz U."/>
            <person name="Mascher M."/>
            <person name="Fiebig A."/>
        </authorList>
    </citation>
    <scope>NUCLEOTIDE SEQUENCE</scope>
</reference>
<dbReference type="PANTHER" id="PTHR47966">
    <property type="entry name" value="BETA-SITE APP-CLEAVING ENZYME, ISOFORM A-RELATED"/>
    <property type="match status" value="1"/>
</dbReference>
<dbReference type="Pfam" id="PF00026">
    <property type="entry name" value="Asp"/>
    <property type="match status" value="1"/>
</dbReference>
<evidence type="ECO:0000259" key="12">
    <source>
        <dbReference type="PROSITE" id="PS50015"/>
    </source>
</evidence>
<feature type="disulfide bond" evidence="9">
    <location>
        <begin position="118"/>
        <end position="124"/>
    </location>
</feature>
<dbReference type="SUPFAM" id="SSF47862">
    <property type="entry name" value="Saposin"/>
    <property type="match status" value="1"/>
</dbReference>
<dbReference type="PROSITE" id="PS51767">
    <property type="entry name" value="PEPTIDASE_A1"/>
    <property type="match status" value="1"/>
</dbReference>
<comment type="similarity">
    <text evidence="1 10">Belongs to the peptidase A1 family.</text>
</comment>
<sequence>MGGKATAAAAARLLFTLWALSLPWLLKGGACGGIARVDLRKKKLDLNAVRAARGVARDNFCLHDDGVQHNPDDLDIISLKNFMDARYFGEIGIGTPPQNFTIVFDTGSSNLWVPSAKCYFSAPCFFHSRYRSGQSCSYKKNGRSCKVSYGTGFVAGFLSQDDVQVGKLVVKNQVFMEAKRESNLIFLLAKFDGILGLGFQEISIGRVPPIWQAMIEQDLLKEKVFSFWLNRDADDPDGGELVFGGVDRRHFKGNHTFVPVTQRGYWRFEMGDILIGNHTTGLCSGGCTAIVDTGTSLLTGPTTVITQINHAIGAEGIVNSECKEVILQYGMRIFDQLTMESQAHPVCSRVGLCSAEDVPSASSGIEQVVNKENSENLYETLCMEKQRSGATCAACRMAVVWMQQQLQLNQTRDKIFTYVDELCSSIPNPMGEMAVRCSQMASMPDVSFTIGGRIFTLRPDQYVLKFQQGANSICLSGFTALDVHPSGGPLWILGDTFMGAYHTVFDIGNQQIGFAEAA</sequence>
<feature type="domain" description="Peptidase A1" evidence="13">
    <location>
        <begin position="87"/>
        <end position="515"/>
    </location>
</feature>
<dbReference type="OrthoDB" id="771136at2759"/>
<dbReference type="InterPro" id="IPR001461">
    <property type="entry name" value="Aspartic_peptidase_A1"/>
</dbReference>
<keyword evidence="7" id="KW-0325">Glycoprotein</keyword>
<evidence type="ECO:0000256" key="10">
    <source>
        <dbReference type="RuleBase" id="RU000454"/>
    </source>
</evidence>
<evidence type="ECO:0000313" key="15">
    <source>
        <dbReference type="Proteomes" id="UP000663760"/>
    </source>
</evidence>
<accession>A0A7I8L7D6</accession>
<dbReference type="EMBL" id="LR746275">
    <property type="protein sequence ID" value="CAA7405780.1"/>
    <property type="molecule type" value="Genomic_DNA"/>
</dbReference>
<dbReference type="AlphaFoldDB" id="A0A7I8L7D6"/>
<dbReference type="InterPro" id="IPR001969">
    <property type="entry name" value="Aspartic_peptidase_AS"/>
</dbReference>
<feature type="chain" id="PRO_5029893189" evidence="11">
    <location>
        <begin position="32"/>
        <end position="518"/>
    </location>
</feature>
<evidence type="ECO:0000256" key="5">
    <source>
        <dbReference type="ARBA" id="ARBA00023145"/>
    </source>
</evidence>
<feature type="active site" evidence="8">
    <location>
        <position position="292"/>
    </location>
</feature>
<dbReference type="InterPro" id="IPR021109">
    <property type="entry name" value="Peptidase_aspartic_dom_sf"/>
</dbReference>
<keyword evidence="6 9" id="KW-1015">Disulfide bond</keyword>
<dbReference type="GO" id="GO:0004190">
    <property type="term" value="F:aspartic-type endopeptidase activity"/>
    <property type="evidence" value="ECO:0007669"/>
    <property type="project" value="UniProtKB-KW"/>
</dbReference>
<protein>
    <submittedName>
        <fullName evidence="14">Uncharacterized protein</fullName>
    </submittedName>
</protein>
<dbReference type="Gene3D" id="1.10.225.10">
    <property type="entry name" value="Saposin-like"/>
    <property type="match status" value="1"/>
</dbReference>
<evidence type="ECO:0000256" key="4">
    <source>
        <dbReference type="ARBA" id="ARBA00022801"/>
    </source>
</evidence>
<evidence type="ECO:0000256" key="8">
    <source>
        <dbReference type="PIRSR" id="PIRSR601461-1"/>
    </source>
</evidence>
<dbReference type="PRINTS" id="PR00792">
    <property type="entry name" value="PEPSIN"/>
</dbReference>
<feature type="domain" description="Saposin B-type" evidence="12">
    <location>
        <begin position="388"/>
        <end position="442"/>
    </location>
</feature>
<dbReference type="FunFam" id="2.40.70.10:FF:000115">
    <property type="entry name" value="Lysosomal aspartic protease"/>
    <property type="match status" value="1"/>
</dbReference>
<dbReference type="PROSITE" id="PS00141">
    <property type="entry name" value="ASP_PROTEASE"/>
    <property type="match status" value="2"/>
</dbReference>
<dbReference type="Proteomes" id="UP000663760">
    <property type="component" value="Chromosome 12"/>
</dbReference>
<dbReference type="Pfam" id="PF05184">
    <property type="entry name" value="SapB_1"/>
    <property type="match status" value="1"/>
</dbReference>
<evidence type="ECO:0000259" key="13">
    <source>
        <dbReference type="PROSITE" id="PS51767"/>
    </source>
</evidence>
<dbReference type="InterPro" id="IPR007856">
    <property type="entry name" value="SapB_1"/>
</dbReference>
<gene>
    <name evidence="14" type="ORF">SI8410_12016458</name>
</gene>
<feature type="domain" description="Saposin B-type" evidence="12">
    <location>
        <begin position="317"/>
        <end position="357"/>
    </location>
</feature>
<dbReference type="PROSITE" id="PS50015">
    <property type="entry name" value="SAP_B"/>
    <property type="match status" value="2"/>
</dbReference>
<dbReference type="InterPro" id="IPR033121">
    <property type="entry name" value="PEPTIDASE_A1"/>
</dbReference>
<evidence type="ECO:0000256" key="11">
    <source>
        <dbReference type="SAM" id="SignalP"/>
    </source>
</evidence>
<keyword evidence="11" id="KW-0732">Signal</keyword>
<feature type="active site" evidence="8">
    <location>
        <position position="105"/>
    </location>
</feature>
<evidence type="ECO:0000256" key="9">
    <source>
        <dbReference type="PIRSR" id="PIRSR601461-2"/>
    </source>
</evidence>
<keyword evidence="3 10" id="KW-0064">Aspartyl protease</keyword>
<evidence type="ECO:0000256" key="6">
    <source>
        <dbReference type="ARBA" id="ARBA00023157"/>
    </source>
</evidence>
<evidence type="ECO:0000313" key="14">
    <source>
        <dbReference type="EMBL" id="CAA7405780.1"/>
    </source>
</evidence>
<evidence type="ECO:0000256" key="7">
    <source>
        <dbReference type="ARBA" id="ARBA00023180"/>
    </source>
</evidence>
<dbReference type="InterPro" id="IPR011001">
    <property type="entry name" value="Saposin-like"/>
</dbReference>
<evidence type="ECO:0000256" key="3">
    <source>
        <dbReference type="ARBA" id="ARBA00022750"/>
    </source>
</evidence>
<dbReference type="Gene3D" id="2.40.70.10">
    <property type="entry name" value="Acid Proteases"/>
    <property type="match status" value="2"/>
</dbReference>